<dbReference type="Pfam" id="PF02355">
    <property type="entry name" value="SecD_SecF_C"/>
    <property type="match status" value="1"/>
</dbReference>
<dbReference type="InterPro" id="IPR005665">
    <property type="entry name" value="SecF_bac"/>
</dbReference>
<dbReference type="GO" id="GO:0005886">
    <property type="term" value="C:plasma membrane"/>
    <property type="evidence" value="ECO:0007669"/>
    <property type="project" value="UniProtKB-SubCell"/>
</dbReference>
<feature type="transmembrane region" description="Helical" evidence="9">
    <location>
        <begin position="194"/>
        <end position="211"/>
    </location>
</feature>
<dbReference type="GO" id="GO:0006605">
    <property type="term" value="P:protein targeting"/>
    <property type="evidence" value="ECO:0007669"/>
    <property type="project" value="UniProtKB-UniRule"/>
</dbReference>
<keyword evidence="3 9" id="KW-1003">Cell membrane</keyword>
<dbReference type="KEGG" id="aer:AERYTH_09855"/>
<dbReference type="SUPFAM" id="SSF82866">
    <property type="entry name" value="Multidrug efflux transporter AcrB transmembrane domain"/>
    <property type="match status" value="1"/>
</dbReference>
<evidence type="ECO:0000256" key="4">
    <source>
        <dbReference type="ARBA" id="ARBA00022692"/>
    </source>
</evidence>
<evidence type="ECO:0000259" key="11">
    <source>
        <dbReference type="Pfam" id="PF02355"/>
    </source>
</evidence>
<evidence type="ECO:0000313" key="13">
    <source>
        <dbReference type="Proteomes" id="UP000067689"/>
    </source>
</evidence>
<organism evidence="12 13">
    <name type="scientific">Aeromicrobium erythreum</name>
    <dbReference type="NCBI Taxonomy" id="2041"/>
    <lineage>
        <taxon>Bacteria</taxon>
        <taxon>Bacillati</taxon>
        <taxon>Actinomycetota</taxon>
        <taxon>Actinomycetes</taxon>
        <taxon>Propionibacteriales</taxon>
        <taxon>Nocardioidaceae</taxon>
        <taxon>Aeromicrobium</taxon>
    </lineage>
</organism>
<evidence type="ECO:0000313" key="12">
    <source>
        <dbReference type="EMBL" id="ALX04984.1"/>
    </source>
</evidence>
<evidence type="ECO:0000256" key="5">
    <source>
        <dbReference type="ARBA" id="ARBA00022927"/>
    </source>
</evidence>
<dbReference type="InterPro" id="IPR022646">
    <property type="entry name" value="SecD/SecF_CS"/>
</dbReference>
<feature type="transmembrane region" description="Helical" evidence="9">
    <location>
        <begin position="255"/>
        <end position="274"/>
    </location>
</feature>
<evidence type="ECO:0000256" key="1">
    <source>
        <dbReference type="ARBA" id="ARBA00004651"/>
    </source>
</evidence>
<dbReference type="PANTHER" id="PTHR30081">
    <property type="entry name" value="PROTEIN-EXPORT MEMBRANE PROTEIN SEC"/>
    <property type="match status" value="1"/>
</dbReference>
<keyword evidence="8 9" id="KW-0472">Membrane</keyword>
<keyword evidence="5 9" id="KW-0653">Protein transport</keyword>
<dbReference type="PANTHER" id="PTHR30081:SF8">
    <property type="entry name" value="PROTEIN TRANSLOCASE SUBUNIT SECF"/>
    <property type="match status" value="1"/>
</dbReference>
<name>A0A0U3T2U5_9ACTN</name>
<dbReference type="GO" id="GO:0015450">
    <property type="term" value="F:protein-transporting ATPase activity"/>
    <property type="evidence" value="ECO:0007669"/>
    <property type="project" value="InterPro"/>
</dbReference>
<keyword evidence="13" id="KW-1185">Reference proteome</keyword>
<comment type="subcellular location">
    <subcellularLocation>
        <location evidence="1 9">Cell membrane</location>
        <topology evidence="1 9">Multi-pass membrane protein</topology>
    </subcellularLocation>
</comment>
<dbReference type="GO" id="GO:0065002">
    <property type="term" value="P:intracellular protein transmembrane transport"/>
    <property type="evidence" value="ECO:0007669"/>
    <property type="project" value="UniProtKB-UniRule"/>
</dbReference>
<dbReference type="Pfam" id="PF07549">
    <property type="entry name" value="Sec_GG"/>
    <property type="match status" value="1"/>
</dbReference>
<feature type="domain" description="Protein export membrane protein SecD/SecF C-terminal" evidence="11">
    <location>
        <begin position="121"/>
        <end position="308"/>
    </location>
</feature>
<evidence type="ECO:0000256" key="3">
    <source>
        <dbReference type="ARBA" id="ARBA00022475"/>
    </source>
</evidence>
<comment type="function">
    <text evidence="9">Part of the Sec protein translocase complex. Interacts with the SecYEG preprotein conducting channel. SecDF uses the proton motive force (PMF) to complete protein translocation after the ATP-dependent function of SecA.</text>
</comment>
<dbReference type="InterPro" id="IPR055344">
    <property type="entry name" value="SecD_SecF_C_bact"/>
</dbReference>
<keyword evidence="2 9" id="KW-0813">Transport</keyword>
<dbReference type="AlphaFoldDB" id="A0A0U3T2U5"/>
<dbReference type="PATRIC" id="fig|2041.4.peg.2061"/>
<evidence type="ECO:0000256" key="8">
    <source>
        <dbReference type="ARBA" id="ARBA00023136"/>
    </source>
</evidence>
<evidence type="ECO:0000256" key="9">
    <source>
        <dbReference type="HAMAP-Rule" id="MF_01464"/>
    </source>
</evidence>
<keyword evidence="7 9" id="KW-0811">Translocation</keyword>
<proteinExistence type="inferred from homology"/>
<keyword evidence="6 9" id="KW-1133">Transmembrane helix</keyword>
<accession>A0A0U3T2U5</accession>
<feature type="transmembrane region" description="Helical" evidence="9">
    <location>
        <begin position="280"/>
        <end position="304"/>
    </location>
</feature>
<dbReference type="NCBIfam" id="TIGR00916">
    <property type="entry name" value="2A0604s01"/>
    <property type="match status" value="1"/>
</dbReference>
<evidence type="ECO:0000256" key="2">
    <source>
        <dbReference type="ARBA" id="ARBA00022448"/>
    </source>
</evidence>
<feature type="transmembrane region" description="Helical" evidence="9">
    <location>
        <begin position="27"/>
        <end position="48"/>
    </location>
</feature>
<reference evidence="12 13" key="1">
    <citation type="journal article" date="1991" name="Int. J. Syst. Bacteriol.">
        <title>Description of the erythromycin-producing bacterium Arthrobacter sp. strain NRRL B-3381 as Aeromicrobium erythreum gen. nov., sp. nov.</title>
        <authorList>
            <person name="Miller E.S."/>
            <person name="Woese C.R."/>
            <person name="Brenner S."/>
        </authorList>
    </citation>
    <scope>NUCLEOTIDE SEQUENCE [LARGE SCALE GENOMIC DNA]</scope>
    <source>
        <strain evidence="12 13">AR18</strain>
    </source>
</reference>
<feature type="transmembrane region" description="Helical" evidence="9">
    <location>
        <begin position="144"/>
        <end position="163"/>
    </location>
</feature>
<dbReference type="InterPro" id="IPR022813">
    <property type="entry name" value="SecD/SecF_arch_bac"/>
</dbReference>
<sequence>MMGRLSSFGQHLYTGRVSVDFVGRRRLWYAISVVILLASTLGFVVQGFNLGIEFKGGVELTAKVQQADTATADRLTRAIDEAGVPEAGDPIVTTSGQDTIRIDVRALTQDQTATLEKALTDAGATEVSQNLIGPSWGKQVASKALTGLLVFLVVVVVFIAAYFRDWRMSLAAVVALAHDVLITAGVYAWSGFEVTPATVTGFLTILGYSLYDTVVVYDKVRENTHGVLASNRRTYAEQANLAVNQTLVRSINTSVTALLPVLALLVVGVGVLGSGPLKDLALALFIGMAAGTYSSICIATPLAVQLRERDPAVKAHTKRVLARRAKDAQVAAEQAAADDADPVAAGEQGAAVRGPGERRQPSRPPRSARKGGTGSSGR</sequence>
<dbReference type="EMBL" id="CP011502">
    <property type="protein sequence ID" value="ALX04984.1"/>
    <property type="molecule type" value="Genomic_DNA"/>
</dbReference>
<dbReference type="PRINTS" id="PR01755">
    <property type="entry name" value="SECFTRNLCASE"/>
</dbReference>
<evidence type="ECO:0000256" key="10">
    <source>
        <dbReference type="SAM" id="MobiDB-lite"/>
    </source>
</evidence>
<dbReference type="STRING" id="2041.AERYTH_09855"/>
<dbReference type="InterPro" id="IPR048634">
    <property type="entry name" value="SecD_SecF_C"/>
</dbReference>
<dbReference type="NCBIfam" id="TIGR00966">
    <property type="entry name" value="transloc_SecF"/>
    <property type="match status" value="1"/>
</dbReference>
<comment type="subunit">
    <text evidence="9">Forms a complex with SecD. Part of the essential Sec protein translocation apparatus which comprises SecA, SecYEG and auxiliary proteins SecDF. Other proteins may also be involved.</text>
</comment>
<keyword evidence="4 9" id="KW-0812">Transmembrane</keyword>
<comment type="similarity">
    <text evidence="9">Belongs to the SecD/SecF family. SecF subfamily.</text>
</comment>
<gene>
    <name evidence="9" type="primary">secF</name>
    <name evidence="12" type="ORF">AERYTH_09855</name>
</gene>
<dbReference type="Proteomes" id="UP000067689">
    <property type="component" value="Chromosome"/>
</dbReference>
<dbReference type="InterPro" id="IPR022645">
    <property type="entry name" value="SecD/SecF_bac"/>
</dbReference>
<feature type="transmembrane region" description="Helical" evidence="9">
    <location>
        <begin position="170"/>
        <end position="188"/>
    </location>
</feature>
<dbReference type="GO" id="GO:0043952">
    <property type="term" value="P:protein transport by the Sec complex"/>
    <property type="evidence" value="ECO:0007669"/>
    <property type="project" value="UniProtKB-UniRule"/>
</dbReference>
<dbReference type="HAMAP" id="MF_01464_B">
    <property type="entry name" value="SecF_B"/>
    <property type="match status" value="1"/>
</dbReference>
<dbReference type="Gene3D" id="1.20.1640.10">
    <property type="entry name" value="Multidrug efflux transporter AcrB transmembrane domain"/>
    <property type="match status" value="1"/>
</dbReference>
<evidence type="ECO:0000256" key="7">
    <source>
        <dbReference type="ARBA" id="ARBA00023010"/>
    </source>
</evidence>
<evidence type="ECO:0000256" key="6">
    <source>
        <dbReference type="ARBA" id="ARBA00022989"/>
    </source>
</evidence>
<feature type="region of interest" description="Disordered" evidence="10">
    <location>
        <begin position="331"/>
        <end position="378"/>
    </location>
</feature>
<protein>
    <recommendedName>
        <fullName evidence="9">Protein-export membrane protein SecF</fullName>
    </recommendedName>
</protein>